<dbReference type="AlphaFoldDB" id="A0A1Q9QZC1"/>
<comment type="cofactor">
    <cofactor evidence="1">
        <name>Mg(2+)</name>
        <dbReference type="ChEBI" id="CHEBI:18420"/>
    </cofactor>
</comment>
<dbReference type="Gene3D" id="3.30.450.20">
    <property type="entry name" value="PAS domain"/>
    <property type="match status" value="1"/>
</dbReference>
<evidence type="ECO:0000256" key="8">
    <source>
        <dbReference type="ARBA" id="ARBA00023136"/>
    </source>
</evidence>
<evidence type="ECO:0000256" key="2">
    <source>
        <dbReference type="ARBA" id="ARBA00004533"/>
    </source>
</evidence>
<proteinExistence type="predicted"/>
<evidence type="ECO:0000256" key="7">
    <source>
        <dbReference type="ARBA" id="ARBA00022989"/>
    </source>
</evidence>
<dbReference type="EC" id="2.7.7.65" evidence="4"/>
<dbReference type="GO" id="GO:0052621">
    <property type="term" value="F:diguanylate cyclase activity"/>
    <property type="evidence" value="ECO:0007669"/>
    <property type="project" value="UniProtKB-EC"/>
</dbReference>
<dbReference type="NCBIfam" id="TIGR00254">
    <property type="entry name" value="GGDEF"/>
    <property type="match status" value="1"/>
</dbReference>
<evidence type="ECO:0000256" key="1">
    <source>
        <dbReference type="ARBA" id="ARBA00001946"/>
    </source>
</evidence>
<evidence type="ECO:0000313" key="13">
    <source>
        <dbReference type="Proteomes" id="UP000186736"/>
    </source>
</evidence>
<reference evidence="12 13" key="1">
    <citation type="submission" date="2016-10" db="EMBL/GenBank/DDBJ databases">
        <title>Genome Sequence of Pseudomonas putida GM4FR.</title>
        <authorList>
            <person name="Poehlein A."/>
            <person name="Wemheuer F."/>
            <person name="Hollensteiner J."/>
            <person name="Wemheuer B."/>
        </authorList>
    </citation>
    <scope>NUCLEOTIDE SEQUENCE [LARGE SCALE GENOMIC DNA]</scope>
    <source>
        <strain evidence="12 13">GM4FR</strain>
    </source>
</reference>
<keyword evidence="7 10" id="KW-1133">Transmembrane helix</keyword>
<sequence length="540" mass="58587">MERVSATASPDGQPPGKVGRLHLRLLILIFVMVSVLATLANSLVTAYRVQQDALIEHALESNRAYAAKVASSIGEFLRSAHSHLRFSADELGKHWGNAEVLRAEAIRLQRQDTDFNSIAIIDATGRIREAYPDPMQINGSTPHSPGIDESLAARRPVVSSAYMSAAGNLVVMISQPIFDASGEYLGAIGGSVYLQKQSALHTIISRHFHHEGTFAFVADSQRQLLSHPEEQRIGQKLGWSKTVDAALRGESGSMAVANYKGVPMLAGYAQVPDANWAVVAQQPREISLAPLKVLMRDMVLGMVPASLLGMLMIWFGAVLISRPLQQLSNIAAQLSATDATERLKAIRTWYSDAAAIRRAMLVGVQLLQLKIGRLNEEARTDPLTGLSNRRVMADSLARLDASLRNYCVLALDIDFFKKVNDTYGHDMGDVALKHVAEILRINSRANDLVCRAGGEEFTVVLPDTDIEAARAIAERIRQSIADHAVPGVGSITVSIGVAGTGRGKPCSETLLKDADEYLYEAKHSGRNRVCSGVVELTSDQ</sequence>
<feature type="transmembrane region" description="Helical" evidence="10">
    <location>
        <begin position="299"/>
        <end position="320"/>
    </location>
</feature>
<organism evidence="12 13">
    <name type="scientific">Pseudomonas putida</name>
    <name type="common">Arthrobacter siderocapsulatus</name>
    <dbReference type="NCBI Taxonomy" id="303"/>
    <lineage>
        <taxon>Bacteria</taxon>
        <taxon>Pseudomonadati</taxon>
        <taxon>Pseudomonadota</taxon>
        <taxon>Gammaproteobacteria</taxon>
        <taxon>Pseudomonadales</taxon>
        <taxon>Pseudomonadaceae</taxon>
        <taxon>Pseudomonas</taxon>
    </lineage>
</organism>
<dbReference type="PANTHER" id="PTHR45138:SF9">
    <property type="entry name" value="DIGUANYLATE CYCLASE DGCM-RELATED"/>
    <property type="match status" value="1"/>
</dbReference>
<keyword evidence="5" id="KW-1003">Cell membrane</keyword>
<dbReference type="InterPro" id="IPR033479">
    <property type="entry name" value="dCache_1"/>
</dbReference>
<accession>A0A1Q9QZC1</accession>
<evidence type="ECO:0000313" key="12">
    <source>
        <dbReference type="EMBL" id="OLS60510.1"/>
    </source>
</evidence>
<dbReference type="SUPFAM" id="SSF55073">
    <property type="entry name" value="Nucleotide cyclase"/>
    <property type="match status" value="1"/>
</dbReference>
<keyword evidence="6 10" id="KW-0812">Transmembrane</keyword>
<evidence type="ECO:0000256" key="5">
    <source>
        <dbReference type="ARBA" id="ARBA00022475"/>
    </source>
</evidence>
<feature type="domain" description="GGDEF" evidence="11">
    <location>
        <begin position="404"/>
        <end position="534"/>
    </location>
</feature>
<dbReference type="EMBL" id="MKZO01000046">
    <property type="protein sequence ID" value="OLS60510.1"/>
    <property type="molecule type" value="Genomic_DNA"/>
</dbReference>
<dbReference type="InterPro" id="IPR029151">
    <property type="entry name" value="Sensor-like_sf"/>
</dbReference>
<comment type="catalytic activity">
    <reaction evidence="9">
        <text>2 GTP = 3',3'-c-di-GMP + 2 diphosphate</text>
        <dbReference type="Rhea" id="RHEA:24898"/>
        <dbReference type="ChEBI" id="CHEBI:33019"/>
        <dbReference type="ChEBI" id="CHEBI:37565"/>
        <dbReference type="ChEBI" id="CHEBI:58805"/>
        <dbReference type="EC" id="2.7.7.65"/>
    </reaction>
</comment>
<comment type="subcellular location">
    <subcellularLocation>
        <location evidence="2">Cell inner membrane</location>
    </subcellularLocation>
    <subcellularLocation>
        <location evidence="3">Cell membrane</location>
        <topology evidence="3">Multi-pass membrane protein</topology>
    </subcellularLocation>
</comment>
<dbReference type="SMART" id="SM00267">
    <property type="entry name" value="GGDEF"/>
    <property type="match status" value="1"/>
</dbReference>
<dbReference type="PROSITE" id="PS50887">
    <property type="entry name" value="GGDEF"/>
    <property type="match status" value="1"/>
</dbReference>
<dbReference type="CDD" id="cd18773">
    <property type="entry name" value="PDC1_HK_sensor"/>
    <property type="match status" value="1"/>
</dbReference>
<comment type="caution">
    <text evidence="12">The sequence shown here is derived from an EMBL/GenBank/DDBJ whole genome shotgun (WGS) entry which is preliminary data.</text>
</comment>
<dbReference type="SUPFAM" id="SSF103190">
    <property type="entry name" value="Sensory domain-like"/>
    <property type="match status" value="2"/>
</dbReference>
<evidence type="ECO:0000256" key="6">
    <source>
        <dbReference type="ARBA" id="ARBA00022692"/>
    </source>
</evidence>
<gene>
    <name evidence="12" type="primary">pleD_6</name>
    <name evidence="12" type="ORF">PSEMO_46070</name>
</gene>
<dbReference type="RefSeq" id="WP_075805324.1">
    <property type="nucleotide sequence ID" value="NZ_MKZO01000046.1"/>
</dbReference>
<evidence type="ECO:0000256" key="10">
    <source>
        <dbReference type="SAM" id="Phobius"/>
    </source>
</evidence>
<dbReference type="Pfam" id="PF02743">
    <property type="entry name" value="dCache_1"/>
    <property type="match status" value="1"/>
</dbReference>
<dbReference type="InterPro" id="IPR050469">
    <property type="entry name" value="Diguanylate_Cyclase"/>
</dbReference>
<dbReference type="InterPro" id="IPR043128">
    <property type="entry name" value="Rev_trsase/Diguanyl_cyclase"/>
</dbReference>
<evidence type="ECO:0000256" key="4">
    <source>
        <dbReference type="ARBA" id="ARBA00012528"/>
    </source>
</evidence>
<keyword evidence="8 10" id="KW-0472">Membrane</keyword>
<dbReference type="InterPro" id="IPR029787">
    <property type="entry name" value="Nucleotide_cyclase"/>
</dbReference>
<dbReference type="CDD" id="cd01949">
    <property type="entry name" value="GGDEF"/>
    <property type="match status" value="1"/>
</dbReference>
<evidence type="ECO:0000256" key="9">
    <source>
        <dbReference type="ARBA" id="ARBA00034247"/>
    </source>
</evidence>
<dbReference type="Proteomes" id="UP000186736">
    <property type="component" value="Unassembled WGS sequence"/>
</dbReference>
<evidence type="ECO:0000259" key="11">
    <source>
        <dbReference type="PROSITE" id="PS50887"/>
    </source>
</evidence>
<name>A0A1Q9QZC1_PSEPU</name>
<dbReference type="FunFam" id="3.30.70.270:FF:000001">
    <property type="entry name" value="Diguanylate cyclase domain protein"/>
    <property type="match status" value="1"/>
</dbReference>
<evidence type="ECO:0000256" key="3">
    <source>
        <dbReference type="ARBA" id="ARBA00004651"/>
    </source>
</evidence>
<dbReference type="GO" id="GO:0005886">
    <property type="term" value="C:plasma membrane"/>
    <property type="evidence" value="ECO:0007669"/>
    <property type="project" value="UniProtKB-SubCell"/>
</dbReference>
<dbReference type="Gene3D" id="3.30.70.270">
    <property type="match status" value="1"/>
</dbReference>
<dbReference type="CDD" id="cd12912">
    <property type="entry name" value="PDC2_MCP_like"/>
    <property type="match status" value="1"/>
</dbReference>
<feature type="transmembrane region" description="Helical" evidence="10">
    <location>
        <begin position="25"/>
        <end position="47"/>
    </location>
</feature>
<dbReference type="PANTHER" id="PTHR45138">
    <property type="entry name" value="REGULATORY COMPONENTS OF SENSORY TRANSDUCTION SYSTEM"/>
    <property type="match status" value="1"/>
</dbReference>
<protein>
    <recommendedName>
        <fullName evidence="4">diguanylate cyclase</fullName>
        <ecNumber evidence="4">2.7.7.65</ecNumber>
    </recommendedName>
</protein>
<dbReference type="InterPro" id="IPR000160">
    <property type="entry name" value="GGDEF_dom"/>
</dbReference>
<dbReference type="Pfam" id="PF00990">
    <property type="entry name" value="GGDEF"/>
    <property type="match status" value="1"/>
</dbReference>